<gene>
    <name evidence="2" type="ORF">SAMN02746019_00008690</name>
</gene>
<dbReference type="InterPro" id="IPR051783">
    <property type="entry name" value="NAD(P)-dependent_oxidoreduct"/>
</dbReference>
<keyword evidence="3" id="KW-1185">Reference proteome</keyword>
<dbReference type="InParanoid" id="A0A212QYI8"/>
<dbReference type="EMBL" id="FYEK01000027">
    <property type="protein sequence ID" value="SNB64779.1"/>
    <property type="molecule type" value="Genomic_DNA"/>
</dbReference>
<reference evidence="3" key="1">
    <citation type="submission" date="2017-06" db="EMBL/GenBank/DDBJ databases">
        <authorList>
            <person name="Varghese N."/>
            <person name="Submissions S."/>
        </authorList>
    </citation>
    <scope>NUCLEOTIDE SEQUENCE [LARGE SCALE GENOMIC DNA]</scope>
    <source>
        <strain evidence="3">JAD2</strain>
    </source>
</reference>
<evidence type="ECO:0000313" key="2">
    <source>
        <dbReference type="EMBL" id="SNB64779.1"/>
    </source>
</evidence>
<dbReference type="AlphaFoldDB" id="A0A212QYI8"/>
<dbReference type="InterPro" id="IPR036291">
    <property type="entry name" value="NAD(P)-bd_dom_sf"/>
</dbReference>
<evidence type="ECO:0000259" key="1">
    <source>
        <dbReference type="Pfam" id="PF01370"/>
    </source>
</evidence>
<proteinExistence type="predicted"/>
<name>A0A212QYI8_9CHLR</name>
<accession>A0A212QYI8</accession>
<dbReference type="RefSeq" id="WP_159461622.1">
    <property type="nucleotide sequence ID" value="NZ_FYEK01000027.1"/>
</dbReference>
<dbReference type="PANTHER" id="PTHR48079">
    <property type="entry name" value="PROTEIN YEEZ"/>
    <property type="match status" value="1"/>
</dbReference>
<organism evidence="2 3">
    <name type="scientific">Thermoflexus hugenholtzii JAD2</name>
    <dbReference type="NCBI Taxonomy" id="877466"/>
    <lineage>
        <taxon>Bacteria</taxon>
        <taxon>Bacillati</taxon>
        <taxon>Chloroflexota</taxon>
        <taxon>Thermoflexia</taxon>
        <taxon>Thermoflexales</taxon>
        <taxon>Thermoflexaceae</taxon>
        <taxon>Thermoflexus</taxon>
    </lineage>
</organism>
<dbReference type="OrthoDB" id="9807212at2"/>
<sequence length="335" mass="37908">MRILVTGATGFLGRNLCPYLAEQGYRVRALARPASDWKFLAAHGIEVAFGDVQDPASVRAAVEGCDAVIHAAGYFRFWGPRARYWEVNVEGTRNVVEAALAAGVRRFVHISTVAVVGRPRRGAVIDETYPCQPVDDYQRTKWEGERLVQEAVGRGLPAVILRPGAFYGPWGRYAFNRLFFEDFLRGLRLQVHGGRRYTFPIFVPDLCRVIEAALHRGRVGEVYNVADQSRTHGEIYEIVARIAGVPAWRINVPAAPMWALAWAWTKLAGLTGREPYYPLTLATYVFYDWVVSSEKARRELGFEPTPFEEGVRRTLEWYWAQGILRPPRRTPSNLL</sequence>
<evidence type="ECO:0000313" key="3">
    <source>
        <dbReference type="Proteomes" id="UP000197025"/>
    </source>
</evidence>
<dbReference type="GO" id="GO:0004029">
    <property type="term" value="F:aldehyde dehydrogenase (NAD+) activity"/>
    <property type="evidence" value="ECO:0007669"/>
    <property type="project" value="TreeGrafter"/>
</dbReference>
<dbReference type="PANTHER" id="PTHR48079:SF6">
    <property type="entry name" value="NAD(P)-BINDING DOMAIN-CONTAINING PROTEIN-RELATED"/>
    <property type="match status" value="1"/>
</dbReference>
<dbReference type="Proteomes" id="UP000197025">
    <property type="component" value="Unassembled WGS sequence"/>
</dbReference>
<dbReference type="Gene3D" id="3.40.50.720">
    <property type="entry name" value="NAD(P)-binding Rossmann-like Domain"/>
    <property type="match status" value="1"/>
</dbReference>
<dbReference type="InterPro" id="IPR001509">
    <property type="entry name" value="Epimerase_deHydtase"/>
</dbReference>
<dbReference type="Pfam" id="PF01370">
    <property type="entry name" value="Epimerase"/>
    <property type="match status" value="1"/>
</dbReference>
<feature type="domain" description="NAD-dependent epimerase/dehydratase" evidence="1">
    <location>
        <begin position="3"/>
        <end position="226"/>
    </location>
</feature>
<protein>
    <submittedName>
        <fullName evidence="2">Dihydroflavonol-4-reductase</fullName>
    </submittedName>
</protein>
<dbReference type="SUPFAM" id="SSF51735">
    <property type="entry name" value="NAD(P)-binding Rossmann-fold domains"/>
    <property type="match status" value="1"/>
</dbReference>
<dbReference type="GO" id="GO:0005737">
    <property type="term" value="C:cytoplasm"/>
    <property type="evidence" value="ECO:0007669"/>
    <property type="project" value="TreeGrafter"/>
</dbReference>